<organism evidence="1 2">
    <name type="scientific">Tropicibacter oceani</name>
    <dbReference type="NCBI Taxonomy" id="3058420"/>
    <lineage>
        <taxon>Bacteria</taxon>
        <taxon>Pseudomonadati</taxon>
        <taxon>Pseudomonadota</taxon>
        <taxon>Alphaproteobacteria</taxon>
        <taxon>Rhodobacterales</taxon>
        <taxon>Roseobacteraceae</taxon>
        <taxon>Tropicibacter</taxon>
    </lineage>
</organism>
<dbReference type="EMBL" id="CP124616">
    <property type="protein sequence ID" value="WGW03440.1"/>
    <property type="molecule type" value="Genomic_DNA"/>
</dbReference>
<dbReference type="Proteomes" id="UP001241605">
    <property type="component" value="Chromosome"/>
</dbReference>
<dbReference type="RefSeq" id="WP_282300073.1">
    <property type="nucleotide sequence ID" value="NZ_CP124616.1"/>
</dbReference>
<gene>
    <name evidence="1" type="ORF">QF118_16155</name>
</gene>
<reference evidence="1 2" key="1">
    <citation type="submission" date="2023-05" db="EMBL/GenBank/DDBJ databases">
        <title>YMD87, complete Genome.</title>
        <authorList>
            <person name="Zhang J."/>
            <person name="Xu X."/>
        </authorList>
    </citation>
    <scope>NUCLEOTIDE SEQUENCE [LARGE SCALE GENOMIC DNA]</scope>
    <source>
        <strain evidence="1 2">YMD87</strain>
    </source>
</reference>
<protein>
    <submittedName>
        <fullName evidence="1">Uncharacterized protein</fullName>
    </submittedName>
</protein>
<proteinExistence type="predicted"/>
<evidence type="ECO:0000313" key="1">
    <source>
        <dbReference type="EMBL" id="WGW03440.1"/>
    </source>
</evidence>
<keyword evidence="2" id="KW-1185">Reference proteome</keyword>
<sequence length="136" mass="14677">MSQSQNPQQSDNAFVETLVLPGSDTPFGLRLNGASAGPQVVIAGTCDAAKTVFDRLLSIPTLPWMRGSLVMIQLETLDGMLGDLSDLTPLGPIDRTVVLPWANSVEPDELQVRRNYHMVLRLCADMGMIAGRGVAR</sequence>
<accession>A0ABY8QFQ4</accession>
<name>A0ABY8QFQ4_9RHOB</name>
<evidence type="ECO:0000313" key="2">
    <source>
        <dbReference type="Proteomes" id="UP001241605"/>
    </source>
</evidence>